<dbReference type="AlphaFoldDB" id="A0A182S030"/>
<protein>
    <submittedName>
        <fullName evidence="1">Uncharacterized protein</fullName>
    </submittedName>
</protein>
<proteinExistence type="predicted"/>
<name>A0A182S030_ANOFN</name>
<organism evidence="1">
    <name type="scientific">Anopheles funestus</name>
    <name type="common">African malaria mosquito</name>
    <dbReference type="NCBI Taxonomy" id="62324"/>
    <lineage>
        <taxon>Eukaryota</taxon>
        <taxon>Metazoa</taxon>
        <taxon>Ecdysozoa</taxon>
        <taxon>Arthropoda</taxon>
        <taxon>Hexapoda</taxon>
        <taxon>Insecta</taxon>
        <taxon>Pterygota</taxon>
        <taxon>Neoptera</taxon>
        <taxon>Endopterygota</taxon>
        <taxon>Diptera</taxon>
        <taxon>Nematocera</taxon>
        <taxon>Culicoidea</taxon>
        <taxon>Culicidae</taxon>
        <taxon>Anophelinae</taxon>
        <taxon>Anopheles</taxon>
    </lineage>
</organism>
<dbReference type="InterPro" id="IPR005312">
    <property type="entry name" value="DUF1759"/>
</dbReference>
<dbReference type="VEuPathDB" id="VectorBase:AFUN2_013758"/>
<dbReference type="PANTHER" id="PTHR47331:SF1">
    <property type="entry name" value="GAG-LIKE PROTEIN"/>
    <property type="match status" value="1"/>
</dbReference>
<dbReference type="EnsemblMetazoa" id="AFUN011913-RA">
    <property type="protein sequence ID" value="AFUN011913-PA"/>
    <property type="gene ID" value="AFUN011913"/>
</dbReference>
<dbReference type="Pfam" id="PF03564">
    <property type="entry name" value="DUF1759"/>
    <property type="match status" value="1"/>
</dbReference>
<dbReference type="VEuPathDB" id="VectorBase:AFUN2_002565"/>
<dbReference type="VEuPathDB" id="VectorBase:AFUN011913"/>
<evidence type="ECO:0000313" key="1">
    <source>
        <dbReference type="EnsemblMetazoa" id="AFUN011913-PA"/>
    </source>
</evidence>
<sequence length="302" mass="34434">MNASPLNTTICNAGQSNNLYLRLPKIELPVFDGDRTKWFTFRDRFTVMTHVSSEIPAVMKLRYLVASLRGEAAARFEYTSITADNYILTWNALLKRYDNKRSLIREYTRALHMMPSIRSECVDSLMQLVDDFICHVKGLEKTRGADGKIVVNLLTSKSKVAYLSIKHTIARLELCAAHLASRLLKAVAASTTSHAKIIHFSNSTTILHWLNASPNTWKTFVANRVSKILQTTKCQQWSHVPDSCNPADLVSRGMKPEQIVHDQLRWHGPEWLAQSEEYCPQVEHSLADLTECENERKQQLHL</sequence>
<reference evidence="1" key="1">
    <citation type="submission" date="2020-05" db="UniProtKB">
        <authorList>
            <consortium name="EnsemblMetazoa"/>
        </authorList>
    </citation>
    <scope>IDENTIFICATION</scope>
    <source>
        <strain evidence="1">FUMOZ</strain>
    </source>
</reference>
<accession>A0A182S030</accession>
<dbReference type="PANTHER" id="PTHR47331">
    <property type="entry name" value="PHD-TYPE DOMAIN-CONTAINING PROTEIN"/>
    <property type="match status" value="1"/>
</dbReference>
<dbReference type="STRING" id="62324.A0A182S030"/>